<dbReference type="Proteomes" id="UP000054632">
    <property type="component" value="Unassembled WGS sequence"/>
</dbReference>
<protein>
    <submittedName>
        <fullName evidence="2">Uncharacterized protein</fullName>
    </submittedName>
</protein>
<dbReference type="EMBL" id="JYDV01000099">
    <property type="protein sequence ID" value="KRZ34173.1"/>
    <property type="molecule type" value="Genomic_DNA"/>
</dbReference>
<reference evidence="4 5" key="1">
    <citation type="submission" date="2015-01" db="EMBL/GenBank/DDBJ databases">
        <title>Evolution of Trichinella species and genotypes.</title>
        <authorList>
            <person name="Korhonen P.K."/>
            <person name="Edoardo P."/>
            <person name="Giuseppe L.R."/>
            <person name="Gasser R.B."/>
        </authorList>
    </citation>
    <scope>NUCLEOTIDE SEQUENCE [LARGE SCALE GENOMIC DNA]</scope>
    <source>
        <strain evidence="2">ISS13</strain>
        <strain evidence="3">ISS176</strain>
    </source>
</reference>
<proteinExistence type="predicted"/>
<evidence type="ECO:0000313" key="4">
    <source>
        <dbReference type="Proteomes" id="UP000054632"/>
    </source>
</evidence>
<dbReference type="Proteomes" id="UP000054826">
    <property type="component" value="Unassembled WGS sequence"/>
</dbReference>
<accession>A0A0V1E721</accession>
<organism evidence="2 4">
    <name type="scientific">Trichinella pseudospiralis</name>
    <name type="common">Parasitic roundworm</name>
    <dbReference type="NCBI Taxonomy" id="6337"/>
    <lineage>
        <taxon>Eukaryota</taxon>
        <taxon>Metazoa</taxon>
        <taxon>Ecdysozoa</taxon>
        <taxon>Nematoda</taxon>
        <taxon>Enoplea</taxon>
        <taxon>Dorylaimia</taxon>
        <taxon>Trichinellida</taxon>
        <taxon>Trichinellidae</taxon>
        <taxon>Trichinella</taxon>
    </lineage>
</organism>
<sequence length="102" mass="12236">LIFLIHHKLILFIYSNAMGDAIYQFFLYKLDAVNSILEAYTRRISSALDLLHWIYHEPNQEQRYYILLSLHQSREVERSILQEKQLIIDILMALNPDFERTP</sequence>
<feature type="signal peptide" evidence="1">
    <location>
        <begin position="1"/>
        <end position="19"/>
    </location>
</feature>
<keyword evidence="1" id="KW-0732">Signal</keyword>
<dbReference type="EMBL" id="JYDR01000090">
    <property type="protein sequence ID" value="KRY69484.1"/>
    <property type="molecule type" value="Genomic_DNA"/>
</dbReference>
<gene>
    <name evidence="2" type="ORF">T4A_3983</name>
    <name evidence="3" type="ORF">T4C_2281</name>
</gene>
<feature type="non-terminal residue" evidence="2">
    <location>
        <position position="1"/>
    </location>
</feature>
<name>A0A0V1E721_TRIPS</name>
<evidence type="ECO:0000313" key="2">
    <source>
        <dbReference type="EMBL" id="KRY69484.1"/>
    </source>
</evidence>
<comment type="caution">
    <text evidence="2">The sequence shown here is derived from an EMBL/GenBank/DDBJ whole genome shotgun (WGS) entry which is preliminary data.</text>
</comment>
<feature type="chain" id="PRO_5010442812" evidence="1">
    <location>
        <begin position="20"/>
        <end position="102"/>
    </location>
</feature>
<evidence type="ECO:0000256" key="1">
    <source>
        <dbReference type="SAM" id="SignalP"/>
    </source>
</evidence>
<evidence type="ECO:0000313" key="3">
    <source>
        <dbReference type="EMBL" id="KRZ34173.1"/>
    </source>
</evidence>
<evidence type="ECO:0000313" key="5">
    <source>
        <dbReference type="Proteomes" id="UP000054826"/>
    </source>
</evidence>
<dbReference type="AlphaFoldDB" id="A0A0V1E721"/>